<proteinExistence type="predicted"/>
<dbReference type="Proteomes" id="UP000642094">
    <property type="component" value="Unassembled WGS sequence"/>
</dbReference>
<keyword evidence="7" id="KW-1185">Reference proteome</keyword>
<dbReference type="SMART" id="SM00422">
    <property type="entry name" value="HTH_MERR"/>
    <property type="match status" value="1"/>
</dbReference>
<dbReference type="RefSeq" id="WP_190404346.1">
    <property type="nucleotide sequence ID" value="NZ_JACJQB010000041.1"/>
</dbReference>
<reference evidence="6 7" key="1">
    <citation type="journal article" date="2020" name="ISME J.">
        <title>Comparative genomics reveals insights into cyanobacterial evolution and habitat adaptation.</title>
        <authorList>
            <person name="Chen M.Y."/>
            <person name="Teng W.K."/>
            <person name="Zhao L."/>
            <person name="Hu C.X."/>
            <person name="Zhou Y.K."/>
            <person name="Han B.P."/>
            <person name="Song L.R."/>
            <person name="Shu W.S."/>
        </authorList>
    </citation>
    <scope>NUCLEOTIDE SEQUENCE [LARGE SCALE GENOMIC DNA]</scope>
    <source>
        <strain evidence="6 7">FACHB-723</strain>
    </source>
</reference>
<gene>
    <name evidence="6" type="ORF">H6F41_15410</name>
</gene>
<dbReference type="EMBL" id="JACJQB010000041">
    <property type="protein sequence ID" value="MBD2189521.1"/>
    <property type="molecule type" value="Genomic_DNA"/>
</dbReference>
<keyword evidence="2" id="KW-0805">Transcription regulation</keyword>
<dbReference type="PANTHER" id="PTHR30204:SF69">
    <property type="entry name" value="MERR-FAMILY TRANSCRIPTIONAL REGULATOR"/>
    <property type="match status" value="1"/>
</dbReference>
<keyword evidence="1" id="KW-0678">Repressor</keyword>
<keyword evidence="3" id="KW-0238">DNA-binding</keyword>
<dbReference type="InterPro" id="IPR009061">
    <property type="entry name" value="DNA-bd_dom_put_sf"/>
</dbReference>
<dbReference type="PRINTS" id="PR00040">
    <property type="entry name" value="HTHMERR"/>
</dbReference>
<dbReference type="Gene3D" id="1.10.1660.10">
    <property type="match status" value="1"/>
</dbReference>
<evidence type="ECO:0000313" key="7">
    <source>
        <dbReference type="Proteomes" id="UP000642094"/>
    </source>
</evidence>
<sequence length="116" mass="13407">MLIGELAKKTGLTKDTIRFYEKKGLIESQERQAGTRSYMDFSPEMLDRVAIITQGKSLGFTLSEMKHLIDTWGNMEMPIAEKLKIIDSKLEQIDEKMRHLEEVKLYLTAKRNRVTG</sequence>
<keyword evidence="4" id="KW-0804">Transcription</keyword>
<name>A0ABR7ZZU0_9CYAN</name>
<dbReference type="InterPro" id="IPR047057">
    <property type="entry name" value="MerR_fam"/>
</dbReference>
<comment type="caution">
    <text evidence="6">The sequence shown here is derived from an EMBL/GenBank/DDBJ whole genome shotgun (WGS) entry which is preliminary data.</text>
</comment>
<evidence type="ECO:0000256" key="3">
    <source>
        <dbReference type="ARBA" id="ARBA00023125"/>
    </source>
</evidence>
<dbReference type="Pfam" id="PF13411">
    <property type="entry name" value="MerR_1"/>
    <property type="match status" value="1"/>
</dbReference>
<feature type="domain" description="HTH merR-type" evidence="5">
    <location>
        <begin position="1"/>
        <end position="71"/>
    </location>
</feature>
<organism evidence="6 7">
    <name type="scientific">Pseudanabaena mucicola FACHB-723</name>
    <dbReference type="NCBI Taxonomy" id="2692860"/>
    <lineage>
        <taxon>Bacteria</taxon>
        <taxon>Bacillati</taxon>
        <taxon>Cyanobacteriota</taxon>
        <taxon>Cyanophyceae</taxon>
        <taxon>Pseudanabaenales</taxon>
        <taxon>Pseudanabaenaceae</taxon>
        <taxon>Pseudanabaena</taxon>
    </lineage>
</organism>
<dbReference type="InterPro" id="IPR000551">
    <property type="entry name" value="MerR-type_HTH_dom"/>
</dbReference>
<accession>A0ABR7ZZU0</accession>
<evidence type="ECO:0000256" key="2">
    <source>
        <dbReference type="ARBA" id="ARBA00023015"/>
    </source>
</evidence>
<evidence type="ECO:0000256" key="1">
    <source>
        <dbReference type="ARBA" id="ARBA00022491"/>
    </source>
</evidence>
<dbReference type="PANTHER" id="PTHR30204">
    <property type="entry name" value="REDOX-CYCLING DRUG-SENSING TRANSCRIPTIONAL ACTIVATOR SOXR"/>
    <property type="match status" value="1"/>
</dbReference>
<protein>
    <submittedName>
        <fullName evidence="6">MerR family transcriptional regulator</fullName>
    </submittedName>
</protein>
<evidence type="ECO:0000256" key="4">
    <source>
        <dbReference type="ARBA" id="ARBA00023163"/>
    </source>
</evidence>
<dbReference type="SUPFAM" id="SSF46955">
    <property type="entry name" value="Putative DNA-binding domain"/>
    <property type="match status" value="1"/>
</dbReference>
<evidence type="ECO:0000259" key="5">
    <source>
        <dbReference type="PROSITE" id="PS50937"/>
    </source>
</evidence>
<evidence type="ECO:0000313" key="6">
    <source>
        <dbReference type="EMBL" id="MBD2189521.1"/>
    </source>
</evidence>
<dbReference type="PROSITE" id="PS50937">
    <property type="entry name" value="HTH_MERR_2"/>
    <property type="match status" value="1"/>
</dbReference>
<dbReference type="PROSITE" id="PS00552">
    <property type="entry name" value="HTH_MERR_1"/>
    <property type="match status" value="1"/>
</dbReference>